<dbReference type="InterPro" id="IPR033467">
    <property type="entry name" value="Tesmin/TSO1-like_CXC"/>
</dbReference>
<sequence length="920" mass="101678">MEKPLQLCPGSVKIDFASASYAGKADIAATAAALLHALGPPQTPPCYQLPLAKVNSSLPLWPPVICPSTFAQKRPMSLPSPPPAKKLQVQQSSSMLPQDFPKLEVLPVEKPTKLQVRWSPQHVSPALKQDSPKMERPLLPRPATFIDVMLSSQKPSSEMWSETKDVTLTRKTNCSCKYSKCLKLYCECFEKGRYCIGCNCTNCCNNVNHENARQDAINVALERNPAAFMPKVSNSTAHNCEEIVVRRCFPFFLSAATPTPREFVRRRRRHHLRRSPSIPRASRGAGRVGSRNWWEMEKPLQLCPGSVKIDFASASYAGKADIAATAAALLHALGPPQTPPCYQLPLAKVNSSLPLWPPVICPSTFAQKRPMSLPSPPPAKKLQVQQSSSMLPQDFPKLEVLPVEKPTKLQVRWSPQHVSPALKQDSPKMERPLLPRPATFIDVMLSSQKPSSEMWSETKDVTLTRKTNCSCKYSKCLKLYCECFEKGRYCIGCNCTNCCNNVNHENARQDAINVALERNPAAFMPKVSNSTAHNCESKAAEGDIVGKHTKGCKCKRTECLKKYCECFKASVFCSENCRCTGCKNYKSNADRISQKNTVHAHHVQNPASSGMVGQSVIIFHAAENDSSLSLAASVSDHSINNNTSHALSCSLTSSVTREDAKSLVKYVPHEVTYRPSLADFIQIEDVNELCNLLILVSRQAGATLLESGMKENTKRKKLNRVDSCLSSTNHDREAIQKEPAKQMCSLEKSSNEVLIAEGRLELPRADPFDIQKGNKRPLSPGTQALMCDEQDAVFQDSKAPDATPSTTEENLVDIFKEQEKRVLTNFRDYLCKLATCGKLQELKLSLASTNCSEQAFADHGNNSSITRVAKDQTNNPSVLQQGGKHYRSGRLILARTKIGNAGIWKLMGQKSPLHNGVDKC</sequence>
<comment type="similarity">
    <text evidence="2">Belongs to the lin-54 family.</text>
</comment>
<evidence type="ECO:0000313" key="6">
    <source>
        <dbReference type="Proteomes" id="UP000026960"/>
    </source>
</evidence>
<keyword evidence="3" id="KW-0539">Nucleus</keyword>
<dbReference type="GO" id="GO:0005634">
    <property type="term" value="C:nucleus"/>
    <property type="evidence" value="ECO:0007669"/>
    <property type="project" value="UniProtKB-SubCell"/>
</dbReference>
<dbReference type="InterPro" id="IPR028307">
    <property type="entry name" value="Lin-54_fam"/>
</dbReference>
<dbReference type="EnsemblPlants" id="OBART08G12530.1">
    <property type="protein sequence ID" value="OBART08G12530.1"/>
    <property type="gene ID" value="OBART08G12530"/>
</dbReference>
<protein>
    <recommendedName>
        <fullName evidence="4">CRC domain-containing protein</fullName>
    </recommendedName>
</protein>
<dbReference type="STRING" id="65489.A0A0D3GZJ9"/>
<evidence type="ECO:0000256" key="1">
    <source>
        <dbReference type="ARBA" id="ARBA00004123"/>
    </source>
</evidence>
<dbReference type="Proteomes" id="UP000026960">
    <property type="component" value="Chromosome 8"/>
</dbReference>
<evidence type="ECO:0000313" key="5">
    <source>
        <dbReference type="EnsemblPlants" id="OBART08G12530.1"/>
    </source>
</evidence>
<dbReference type="GO" id="GO:0006355">
    <property type="term" value="P:regulation of DNA-templated transcription"/>
    <property type="evidence" value="ECO:0007669"/>
    <property type="project" value="TreeGrafter"/>
</dbReference>
<keyword evidence="6" id="KW-1185">Reference proteome</keyword>
<dbReference type="PROSITE" id="PS51634">
    <property type="entry name" value="CRC"/>
    <property type="match status" value="2"/>
</dbReference>
<evidence type="ECO:0000259" key="4">
    <source>
        <dbReference type="PROSITE" id="PS51634"/>
    </source>
</evidence>
<dbReference type="PANTHER" id="PTHR12446:SF34">
    <property type="entry name" value="PROTEIN LIN-54 HOMOLOG"/>
    <property type="match status" value="1"/>
</dbReference>
<evidence type="ECO:0000256" key="3">
    <source>
        <dbReference type="ARBA" id="ARBA00023242"/>
    </source>
</evidence>
<dbReference type="AlphaFoldDB" id="A0A0D3GZJ9"/>
<reference evidence="5" key="1">
    <citation type="journal article" date="2009" name="Rice">
        <title>De Novo Next Generation Sequencing of Plant Genomes.</title>
        <authorList>
            <person name="Rounsley S."/>
            <person name="Marri P.R."/>
            <person name="Yu Y."/>
            <person name="He R."/>
            <person name="Sisneros N."/>
            <person name="Goicoechea J.L."/>
            <person name="Lee S.J."/>
            <person name="Angelova A."/>
            <person name="Kudrna D."/>
            <person name="Luo M."/>
            <person name="Affourtit J."/>
            <person name="Desany B."/>
            <person name="Knight J."/>
            <person name="Niazi F."/>
            <person name="Egholm M."/>
            <person name="Wing R.A."/>
        </authorList>
    </citation>
    <scope>NUCLEOTIDE SEQUENCE [LARGE SCALE GENOMIC DNA]</scope>
    <source>
        <strain evidence="5">cv. IRGC 105608</strain>
    </source>
</reference>
<reference evidence="5" key="2">
    <citation type="submission" date="2015-03" db="UniProtKB">
        <authorList>
            <consortium name="EnsemblPlants"/>
        </authorList>
    </citation>
    <scope>IDENTIFICATION</scope>
</reference>
<proteinExistence type="inferred from homology"/>
<evidence type="ECO:0000256" key="2">
    <source>
        <dbReference type="ARBA" id="ARBA00007267"/>
    </source>
</evidence>
<comment type="subcellular location">
    <subcellularLocation>
        <location evidence="1">Nucleus</location>
    </subcellularLocation>
</comment>
<feature type="domain" description="CRC" evidence="4">
    <location>
        <begin position="170"/>
        <end position="235"/>
    </location>
</feature>
<name>A0A0D3GZJ9_9ORYZ</name>
<feature type="domain" description="CRC" evidence="4">
    <location>
        <begin position="465"/>
        <end position="587"/>
    </location>
</feature>
<organism evidence="5">
    <name type="scientific">Oryza barthii</name>
    <dbReference type="NCBI Taxonomy" id="65489"/>
    <lineage>
        <taxon>Eukaryota</taxon>
        <taxon>Viridiplantae</taxon>
        <taxon>Streptophyta</taxon>
        <taxon>Embryophyta</taxon>
        <taxon>Tracheophyta</taxon>
        <taxon>Spermatophyta</taxon>
        <taxon>Magnoliopsida</taxon>
        <taxon>Liliopsida</taxon>
        <taxon>Poales</taxon>
        <taxon>Poaceae</taxon>
        <taxon>BOP clade</taxon>
        <taxon>Oryzoideae</taxon>
        <taxon>Oryzeae</taxon>
        <taxon>Oryzinae</taxon>
        <taxon>Oryza</taxon>
    </lineage>
</organism>
<accession>A0A0D3GZJ9</accession>
<dbReference type="Gramene" id="OBART08G12530.1">
    <property type="protein sequence ID" value="OBART08G12530.1"/>
    <property type="gene ID" value="OBART08G12530"/>
</dbReference>
<dbReference type="PANTHER" id="PTHR12446">
    <property type="entry name" value="TESMIN/TSO1-RELATED"/>
    <property type="match status" value="1"/>
</dbReference>
<dbReference type="eggNOG" id="KOG1171">
    <property type="taxonomic scope" value="Eukaryota"/>
</dbReference>
<dbReference type="InterPro" id="IPR005172">
    <property type="entry name" value="CRC"/>
</dbReference>
<dbReference type="PaxDb" id="65489-OBART08G12530.1"/>
<dbReference type="Pfam" id="PF03638">
    <property type="entry name" value="TCR"/>
    <property type="match status" value="3"/>
</dbReference>
<dbReference type="SMART" id="SM01114">
    <property type="entry name" value="CXC"/>
    <property type="match status" value="3"/>
</dbReference>